<dbReference type="Proteomes" id="UP000199441">
    <property type="component" value="Unassembled WGS sequence"/>
</dbReference>
<organism evidence="1 2">
    <name type="scientific">Litoreibacter albidus</name>
    <dbReference type="NCBI Taxonomy" id="670155"/>
    <lineage>
        <taxon>Bacteria</taxon>
        <taxon>Pseudomonadati</taxon>
        <taxon>Pseudomonadota</taxon>
        <taxon>Alphaproteobacteria</taxon>
        <taxon>Rhodobacterales</taxon>
        <taxon>Roseobacteraceae</taxon>
        <taxon>Litoreibacter</taxon>
    </lineage>
</organism>
<evidence type="ECO:0000313" key="2">
    <source>
        <dbReference type="Proteomes" id="UP000199441"/>
    </source>
</evidence>
<keyword evidence="2" id="KW-1185">Reference proteome</keyword>
<evidence type="ECO:0000313" key="1">
    <source>
        <dbReference type="EMBL" id="SDX02680.1"/>
    </source>
</evidence>
<dbReference type="EMBL" id="FNOI01000003">
    <property type="protein sequence ID" value="SDX02680.1"/>
    <property type="molecule type" value="Genomic_DNA"/>
</dbReference>
<proteinExistence type="predicted"/>
<protein>
    <submittedName>
        <fullName evidence="1">Uncharacterized protein</fullName>
    </submittedName>
</protein>
<gene>
    <name evidence="1" type="ORF">SAMN04488001_2285</name>
</gene>
<dbReference type="AlphaFoldDB" id="A0A1H2YCA8"/>
<name>A0A1H2YCA8_9RHOB</name>
<accession>A0A1H2YCA8</accession>
<sequence>MEFRQRASGQLPWANRNEALTMPNAHHDIAFTPAVKAMRTVERSRKIYAKYEASPKAMKTELTGPEMARMGARIAA</sequence>
<reference evidence="2" key="1">
    <citation type="submission" date="2016-10" db="EMBL/GenBank/DDBJ databases">
        <authorList>
            <person name="Varghese N."/>
            <person name="Submissions S."/>
        </authorList>
    </citation>
    <scope>NUCLEOTIDE SEQUENCE [LARGE SCALE GENOMIC DNA]</scope>
    <source>
        <strain evidence="2">DSM 26922</strain>
    </source>
</reference>